<dbReference type="PANTHER" id="PTHR30595:SF6">
    <property type="entry name" value="SCHLAFEN ALBA-2 DOMAIN-CONTAINING PROTEIN"/>
    <property type="match status" value="1"/>
</dbReference>
<dbReference type="PANTHER" id="PTHR30595">
    <property type="entry name" value="GLPR-RELATED TRANSCRIPTIONAL REPRESSOR"/>
    <property type="match status" value="1"/>
</dbReference>
<dbReference type="InterPro" id="IPR036390">
    <property type="entry name" value="WH_DNA-bd_sf"/>
</dbReference>
<dbReference type="Gene3D" id="3.30.565.60">
    <property type="match status" value="1"/>
</dbReference>
<evidence type="ECO:0000313" key="2">
    <source>
        <dbReference type="EMBL" id="XCN74218.1"/>
    </source>
</evidence>
<dbReference type="KEGG" id="eaj:Q3M24_05575"/>
<dbReference type="Pfam" id="PF13412">
    <property type="entry name" value="HTH_24"/>
    <property type="match status" value="1"/>
</dbReference>
<proteinExistence type="predicted"/>
<gene>
    <name evidence="2" type="ORF">Q3M24_05575</name>
</gene>
<dbReference type="InterPro" id="IPR038475">
    <property type="entry name" value="RecG_C_sf"/>
</dbReference>
<name>A0AAU8LYH3_9BACT</name>
<dbReference type="Gene3D" id="1.10.10.10">
    <property type="entry name" value="Winged helix-like DNA-binding domain superfamily/Winged helix DNA-binding domain"/>
    <property type="match status" value="1"/>
</dbReference>
<dbReference type="Pfam" id="PF04326">
    <property type="entry name" value="SLFN_AlbA_2"/>
    <property type="match status" value="1"/>
</dbReference>
<dbReference type="InterPro" id="IPR007421">
    <property type="entry name" value="Schlafen_AlbA_2_dom"/>
</dbReference>
<organism evidence="2">
    <name type="scientific">Candidatus Electrothrix aestuarii</name>
    <dbReference type="NCBI Taxonomy" id="3062594"/>
    <lineage>
        <taxon>Bacteria</taxon>
        <taxon>Pseudomonadati</taxon>
        <taxon>Thermodesulfobacteriota</taxon>
        <taxon>Desulfobulbia</taxon>
        <taxon>Desulfobulbales</taxon>
        <taxon>Desulfobulbaceae</taxon>
        <taxon>Candidatus Electrothrix</taxon>
    </lineage>
</organism>
<dbReference type="EMBL" id="CP159373">
    <property type="protein sequence ID" value="XCN74218.1"/>
    <property type="molecule type" value="Genomic_DNA"/>
</dbReference>
<dbReference type="AlphaFoldDB" id="A0AAU8LYH3"/>
<evidence type="ECO:0000259" key="1">
    <source>
        <dbReference type="Pfam" id="PF04326"/>
    </source>
</evidence>
<sequence length="459" mass="51541">MLNIENLIKSGESQTIEFKKSFGRETIDTLVSFANAQGGTVLIGVADDGTPCGVSVGKETLNEWLGQIKSATSPSIIPDIELVTLHDQPIVRIHIDEYPVKPVNTKGRYFKRIATSNHQLSLSEITDLYLQSLQISWDAHEAPGASLDALSLDKIEKFIAQVNQSGRFTLDPSPLLALEKLKLVASGQPTWASLLLFADEPLRHHIHIGRFKTSSIIIDDRQITDTLFEAVEQAMKYIIANIRVSFEFDGGLQRKERFAYPLAALREVLLNAVVHRDYTNPSDIQIKIFDKSITFFSPGKLYGDLTLAELETDSYSSHLRNKMIAEAFYLTRNIEKYGSGFIRIRKELADYPGLRFRIEEAGSGLLVSFELREDSPPNHPPITPRSPPDHPPITELEQKILGLLQENPKATGRELADRLSIRPDTIKEYFGRLKAKGVLRREGSARSGQWIVLQNVERK</sequence>
<dbReference type="InterPro" id="IPR038461">
    <property type="entry name" value="Schlafen_AlbA_2_dom_sf"/>
</dbReference>
<dbReference type="InterPro" id="IPR036388">
    <property type="entry name" value="WH-like_DNA-bd_sf"/>
</dbReference>
<reference evidence="2" key="2">
    <citation type="submission" date="2024-06" db="EMBL/GenBank/DDBJ databases">
        <authorList>
            <person name="Plum-Jensen L.E."/>
            <person name="Schramm A."/>
            <person name="Marshall I.P.G."/>
        </authorList>
    </citation>
    <scope>NUCLEOTIDE SEQUENCE</scope>
    <source>
        <strain evidence="2">Rat1</strain>
    </source>
</reference>
<protein>
    <submittedName>
        <fullName evidence="2">RNA-binding domain-containing protein</fullName>
    </submittedName>
</protein>
<accession>A0AAU8LYH3</accession>
<dbReference type="Gene3D" id="3.30.950.30">
    <property type="entry name" value="Schlafen, AAA domain"/>
    <property type="match status" value="1"/>
</dbReference>
<reference evidence="2" key="1">
    <citation type="journal article" date="2024" name="Syst. Appl. Microbiol.">
        <title>First single-strain enrichments of Electrothrix cable bacteria, description of E. aestuarii sp. nov. and E. rattekaaiensis sp. nov., and proposal of a cable bacteria taxonomy following the rules of the SeqCode.</title>
        <authorList>
            <person name="Plum-Jensen L.E."/>
            <person name="Schramm A."/>
            <person name="Marshall I.P.G."/>
        </authorList>
    </citation>
    <scope>NUCLEOTIDE SEQUENCE</scope>
    <source>
        <strain evidence="2">Rat1</strain>
    </source>
</reference>
<dbReference type="SUPFAM" id="SSF46785">
    <property type="entry name" value="Winged helix' DNA-binding domain"/>
    <property type="match status" value="1"/>
</dbReference>
<feature type="domain" description="Schlafen AlbA-2" evidence="1">
    <location>
        <begin position="12"/>
        <end position="120"/>
    </location>
</feature>
<dbReference type="Pfam" id="PF13749">
    <property type="entry name" value="HATPase_c_4"/>
    <property type="match status" value="1"/>
</dbReference>